<protein>
    <recommendedName>
        <fullName evidence="3">Large ribosomal RNA subunit accumulation protein YceD</fullName>
    </recommendedName>
    <alternativeName>
        <fullName evidence="5">23S rRNA accumulation protein YceD</fullName>
    </alternativeName>
</protein>
<organism evidence="6 7">
    <name type="scientific">Paraphotobacterium marinum</name>
    <dbReference type="NCBI Taxonomy" id="1755811"/>
    <lineage>
        <taxon>Bacteria</taxon>
        <taxon>Pseudomonadati</taxon>
        <taxon>Pseudomonadota</taxon>
        <taxon>Gammaproteobacteria</taxon>
        <taxon>Vibrionales</taxon>
        <taxon>Vibrionaceae</taxon>
        <taxon>Paraphotobacterium</taxon>
    </lineage>
</organism>
<comment type="similarity">
    <text evidence="2">Belongs to the DUF177 domain family.</text>
</comment>
<dbReference type="PANTHER" id="PTHR38099:SF1">
    <property type="entry name" value="LARGE RIBOSOMAL RNA SUBUNIT ACCUMULATION PROTEIN YCED"/>
    <property type="match status" value="1"/>
</dbReference>
<sequence>MQNVKIPLKIDPIKAALKGFNYKGILDKKFLTRLNCSSPKIMGDANVRLDFFYDEQKLPIIKGSASACFELCCQRCNEFFNFVCNIEFCYTPIYNISDQTEDYPERYELIELDEYSNIDLVQIIEDEFIIGLPQIPMHEIKDCKVNSNQMTFGEIPKEDSKPNPFNVLESLKQDLKK</sequence>
<dbReference type="GO" id="GO:0005829">
    <property type="term" value="C:cytosol"/>
    <property type="evidence" value="ECO:0007669"/>
    <property type="project" value="TreeGrafter"/>
</dbReference>
<dbReference type="KEGG" id="pmai:CF386_00475"/>
<proteinExistence type="inferred from homology"/>
<dbReference type="RefSeq" id="WP_089072580.1">
    <property type="nucleotide sequence ID" value="NZ_CBCSAM010000001.1"/>
</dbReference>
<dbReference type="InterPro" id="IPR039255">
    <property type="entry name" value="YceD_bac"/>
</dbReference>
<evidence type="ECO:0000313" key="7">
    <source>
        <dbReference type="Proteomes" id="UP000242175"/>
    </source>
</evidence>
<reference evidence="6 7" key="1">
    <citation type="journal article" date="2016" name="Int. J. Syst. Evol. Microbiol.">
        <title>Paraphotobacterium marinum gen. nov., sp. nov., a member of the family Vibrionaceae, isolated from surface seawater.</title>
        <authorList>
            <person name="Huang Z."/>
            <person name="Dong C."/>
            <person name="Shao Z."/>
        </authorList>
    </citation>
    <scope>NUCLEOTIDE SEQUENCE [LARGE SCALE GENOMIC DNA]</scope>
    <source>
        <strain evidence="6 7">NSCS20N07D</strain>
    </source>
</reference>
<keyword evidence="4" id="KW-0690">Ribosome biogenesis</keyword>
<name>A0A220VBL2_9GAMM</name>
<evidence type="ECO:0000313" key="6">
    <source>
        <dbReference type="EMBL" id="ASK77670.1"/>
    </source>
</evidence>
<dbReference type="EMBL" id="CP022355">
    <property type="protein sequence ID" value="ASK77670.1"/>
    <property type="molecule type" value="Genomic_DNA"/>
</dbReference>
<gene>
    <name evidence="6" type="ORF">CF386_00475</name>
</gene>
<evidence type="ECO:0000256" key="3">
    <source>
        <dbReference type="ARBA" id="ARBA00015716"/>
    </source>
</evidence>
<accession>A0A220VBL2</accession>
<evidence type="ECO:0000256" key="2">
    <source>
        <dbReference type="ARBA" id="ARBA00010740"/>
    </source>
</evidence>
<dbReference type="GO" id="GO:0042254">
    <property type="term" value="P:ribosome biogenesis"/>
    <property type="evidence" value="ECO:0007669"/>
    <property type="project" value="UniProtKB-KW"/>
</dbReference>
<dbReference type="PANTHER" id="PTHR38099">
    <property type="entry name" value="LARGE RIBOSOMAL RNA SUBUNIT ACCUMULATION PROTEIN YCED"/>
    <property type="match status" value="1"/>
</dbReference>
<dbReference type="InterPro" id="IPR003772">
    <property type="entry name" value="YceD"/>
</dbReference>
<evidence type="ECO:0000256" key="1">
    <source>
        <dbReference type="ARBA" id="ARBA00002868"/>
    </source>
</evidence>
<keyword evidence="7" id="KW-1185">Reference proteome</keyword>
<comment type="function">
    <text evidence="1">Plays a role in synthesis, processing and/or stability of 23S rRNA.</text>
</comment>
<dbReference type="AlphaFoldDB" id="A0A220VBL2"/>
<evidence type="ECO:0000256" key="5">
    <source>
        <dbReference type="ARBA" id="ARBA00031841"/>
    </source>
</evidence>
<dbReference type="OrthoDB" id="9786771at2"/>
<evidence type="ECO:0000256" key="4">
    <source>
        <dbReference type="ARBA" id="ARBA00022517"/>
    </source>
</evidence>
<dbReference type="NCBIfam" id="NF008395">
    <property type="entry name" value="PRK11193.1"/>
    <property type="match status" value="1"/>
</dbReference>
<dbReference type="Proteomes" id="UP000242175">
    <property type="component" value="Chromosome large"/>
</dbReference>
<dbReference type="Pfam" id="PF02620">
    <property type="entry name" value="YceD"/>
    <property type="match status" value="1"/>
</dbReference>